<keyword evidence="2" id="KW-1185">Reference proteome</keyword>
<dbReference type="Proteomes" id="UP000828390">
    <property type="component" value="Unassembled WGS sequence"/>
</dbReference>
<evidence type="ECO:0000313" key="2">
    <source>
        <dbReference type="Proteomes" id="UP000828390"/>
    </source>
</evidence>
<dbReference type="OrthoDB" id="6092508at2759"/>
<proteinExistence type="predicted"/>
<organism evidence="1 2">
    <name type="scientific">Dreissena polymorpha</name>
    <name type="common">Zebra mussel</name>
    <name type="synonym">Mytilus polymorpha</name>
    <dbReference type="NCBI Taxonomy" id="45954"/>
    <lineage>
        <taxon>Eukaryota</taxon>
        <taxon>Metazoa</taxon>
        <taxon>Spiralia</taxon>
        <taxon>Lophotrochozoa</taxon>
        <taxon>Mollusca</taxon>
        <taxon>Bivalvia</taxon>
        <taxon>Autobranchia</taxon>
        <taxon>Heteroconchia</taxon>
        <taxon>Euheterodonta</taxon>
        <taxon>Imparidentia</taxon>
        <taxon>Neoheterodontei</taxon>
        <taxon>Myida</taxon>
        <taxon>Dreissenoidea</taxon>
        <taxon>Dreissenidae</taxon>
        <taxon>Dreissena</taxon>
    </lineage>
</organism>
<reference evidence="1" key="1">
    <citation type="journal article" date="2019" name="bioRxiv">
        <title>The Genome of the Zebra Mussel, Dreissena polymorpha: A Resource for Invasive Species Research.</title>
        <authorList>
            <person name="McCartney M.A."/>
            <person name="Auch B."/>
            <person name="Kono T."/>
            <person name="Mallez S."/>
            <person name="Zhang Y."/>
            <person name="Obille A."/>
            <person name="Becker A."/>
            <person name="Abrahante J.E."/>
            <person name="Garbe J."/>
            <person name="Badalamenti J.P."/>
            <person name="Herman A."/>
            <person name="Mangelson H."/>
            <person name="Liachko I."/>
            <person name="Sullivan S."/>
            <person name="Sone E.D."/>
            <person name="Koren S."/>
            <person name="Silverstein K.A.T."/>
            <person name="Beckman K.B."/>
            <person name="Gohl D.M."/>
        </authorList>
    </citation>
    <scope>NUCLEOTIDE SEQUENCE</scope>
    <source>
        <strain evidence="1">Duluth1</strain>
        <tissue evidence="1">Whole animal</tissue>
    </source>
</reference>
<name>A0A9D4JGD4_DREPO</name>
<dbReference type="AlphaFoldDB" id="A0A9D4JGD4"/>
<comment type="caution">
    <text evidence="1">The sequence shown here is derived from an EMBL/GenBank/DDBJ whole genome shotgun (WGS) entry which is preliminary data.</text>
</comment>
<sequence length="100" mass="11519">MFDSLIDNLNKDKWEEIDAASKNQDKFLEYHVMRQHRQVDDTTIAFMVAVDEGDPKSVELKDCQKKKDPLKEIGVVELMLNAEETEIIGIDLNGDIVIRK</sequence>
<gene>
    <name evidence="1" type="ORF">DPMN_136086</name>
</gene>
<dbReference type="EMBL" id="JAIWYP010000006">
    <property type="protein sequence ID" value="KAH3807738.1"/>
    <property type="molecule type" value="Genomic_DNA"/>
</dbReference>
<evidence type="ECO:0000313" key="1">
    <source>
        <dbReference type="EMBL" id="KAH3807738.1"/>
    </source>
</evidence>
<accession>A0A9D4JGD4</accession>
<protein>
    <submittedName>
        <fullName evidence="1">Uncharacterized protein</fullName>
    </submittedName>
</protein>
<reference evidence="1" key="2">
    <citation type="submission" date="2020-11" db="EMBL/GenBank/DDBJ databases">
        <authorList>
            <person name="McCartney M.A."/>
            <person name="Auch B."/>
            <person name="Kono T."/>
            <person name="Mallez S."/>
            <person name="Becker A."/>
            <person name="Gohl D.M."/>
            <person name="Silverstein K.A.T."/>
            <person name="Koren S."/>
            <person name="Bechman K.B."/>
            <person name="Herman A."/>
            <person name="Abrahante J.E."/>
            <person name="Garbe J."/>
        </authorList>
    </citation>
    <scope>NUCLEOTIDE SEQUENCE</scope>
    <source>
        <strain evidence="1">Duluth1</strain>
        <tissue evidence="1">Whole animal</tissue>
    </source>
</reference>